<dbReference type="EMBL" id="KV920391">
    <property type="protein sequence ID" value="OSX68539.1"/>
    <property type="molecule type" value="Genomic_DNA"/>
</dbReference>
<evidence type="ECO:0000256" key="1">
    <source>
        <dbReference type="SAM" id="MobiDB-lite"/>
    </source>
</evidence>
<feature type="region of interest" description="Disordered" evidence="1">
    <location>
        <begin position="392"/>
        <end position="474"/>
    </location>
</feature>
<feature type="region of interest" description="Disordered" evidence="1">
    <location>
        <begin position="312"/>
        <end position="345"/>
    </location>
</feature>
<protein>
    <submittedName>
        <fullName evidence="2">Uncharacterized protein</fullName>
    </submittedName>
</protein>
<feature type="compositionally biased region" description="Basic and acidic residues" evidence="1">
    <location>
        <begin position="429"/>
        <end position="438"/>
    </location>
</feature>
<feature type="region of interest" description="Disordered" evidence="1">
    <location>
        <begin position="83"/>
        <end position="109"/>
    </location>
</feature>
<reference evidence="2 3" key="1">
    <citation type="submission" date="2017-03" db="EMBL/GenBank/DDBJ databases">
        <title>WGS assembly of Porphyra umbilicalis.</title>
        <authorList>
            <person name="Brawley S.H."/>
            <person name="Blouin N.A."/>
            <person name="Ficko-Blean E."/>
            <person name="Wheeler G.L."/>
            <person name="Lohr M."/>
            <person name="Goodson H.V."/>
            <person name="Jenkins J.W."/>
            <person name="Blaby-Haas C.E."/>
            <person name="Helliwell K.E."/>
            <person name="Chan C."/>
            <person name="Marriage T."/>
            <person name="Bhattacharya D."/>
            <person name="Klein A.S."/>
            <person name="Badis Y."/>
            <person name="Brodie J."/>
            <person name="Cao Y."/>
            <person name="Collen J."/>
            <person name="Dittami S.M."/>
            <person name="Gachon C.M."/>
            <person name="Green B.R."/>
            <person name="Karpowicz S."/>
            <person name="Kim J.W."/>
            <person name="Kudahl U."/>
            <person name="Lin S."/>
            <person name="Michel G."/>
            <person name="Mittag M."/>
            <person name="Olson B.J."/>
            <person name="Pangilinan J."/>
            <person name="Peng Y."/>
            <person name="Qiu H."/>
            <person name="Shu S."/>
            <person name="Singer J.T."/>
            <person name="Smith A.G."/>
            <person name="Sprecher B.N."/>
            <person name="Wagner V."/>
            <person name="Wang W."/>
            <person name="Wang Z.-Y."/>
            <person name="Yan J."/>
            <person name="Yarish C."/>
            <person name="Zoeuner-Riek S."/>
            <person name="Zhuang Y."/>
            <person name="Zou Y."/>
            <person name="Lindquist E.A."/>
            <person name="Grimwood J."/>
            <person name="Barry K."/>
            <person name="Rokhsar D.S."/>
            <person name="Schmutz J."/>
            <person name="Stiller J.W."/>
            <person name="Grossman A.R."/>
            <person name="Prochnik S.E."/>
        </authorList>
    </citation>
    <scope>NUCLEOTIDE SEQUENCE [LARGE SCALE GENOMIC DNA]</scope>
    <source>
        <strain evidence="2">4086291</strain>
    </source>
</reference>
<dbReference type="AlphaFoldDB" id="A0A1X6NIU9"/>
<organism evidence="2 3">
    <name type="scientific">Porphyra umbilicalis</name>
    <name type="common">Purple laver</name>
    <name type="synonym">Red alga</name>
    <dbReference type="NCBI Taxonomy" id="2786"/>
    <lineage>
        <taxon>Eukaryota</taxon>
        <taxon>Rhodophyta</taxon>
        <taxon>Bangiophyceae</taxon>
        <taxon>Bangiales</taxon>
        <taxon>Bangiaceae</taxon>
        <taxon>Porphyra</taxon>
    </lineage>
</organism>
<feature type="compositionally biased region" description="Basic and acidic residues" evidence="1">
    <location>
        <begin position="313"/>
        <end position="342"/>
    </location>
</feature>
<dbReference type="Proteomes" id="UP000218209">
    <property type="component" value="Unassembled WGS sequence"/>
</dbReference>
<keyword evidence="3" id="KW-1185">Reference proteome</keyword>
<evidence type="ECO:0000313" key="3">
    <source>
        <dbReference type="Proteomes" id="UP000218209"/>
    </source>
</evidence>
<evidence type="ECO:0000313" key="2">
    <source>
        <dbReference type="EMBL" id="OSX68539.1"/>
    </source>
</evidence>
<gene>
    <name evidence="2" type="ORF">BU14_2610s0001</name>
</gene>
<accession>A0A1X6NIU9</accession>
<feature type="compositionally biased region" description="Basic residues" evidence="1">
    <location>
        <begin position="255"/>
        <end position="270"/>
    </location>
</feature>
<feature type="region of interest" description="Disordered" evidence="1">
    <location>
        <begin position="224"/>
        <end position="289"/>
    </location>
</feature>
<name>A0A1X6NIU9_PORUM</name>
<feature type="region of interest" description="Disordered" evidence="1">
    <location>
        <begin position="122"/>
        <end position="152"/>
    </location>
</feature>
<sequence>MRLCVSSFGRVAARARGARARRTRCTIGNRAKRERSIFFWLVACVSGAAVRRGWDGGSQTPVVPAATRRTQPFFSPLLATLHGARRRGGGRGGRGAPPPVVKRHRPREHKLDAHVHLVGRHLPHDARRRARQRRPARVGGGAGGGRGGRRRVAIDGGRHAADARGRPVPVGGRKRRAVDRRHWLGRRRAVQGGHHRRRVALRVVPGTCGGAVAVAALAALGVGPARNLPPPPSRPPTDTVGLPRVHPPEDAQQFRRARRHVHHEGVKKHPPRAEAREPPPPLCRPRHGNAPADAVARHVGAAQPHALPIQVAREGHPPPRRFADGHHKRADARARVDEDPPAGHRRHDAAVLALEARIPIHPPHRHGVGAAALGDGCVHVIVAGEELVRKGAEGAPRGGRLVDDRADAGGELGPQHRPNEVPVRQLRRPQVEVHDVANRLKGGGGGDAGGEERPQHRLGGQVRVREGDALDDEG</sequence>
<feature type="compositionally biased region" description="Basic residues" evidence="1">
    <location>
        <begin position="122"/>
        <end position="136"/>
    </location>
</feature>
<proteinExistence type="predicted"/>